<dbReference type="EMBL" id="RFLV01000001">
    <property type="protein sequence ID" value="TIH10624.1"/>
    <property type="molecule type" value="Genomic_DNA"/>
</dbReference>
<comment type="caution">
    <text evidence="2">The sequence shown here is derived from an EMBL/GenBank/DDBJ whole genome shotgun (WGS) entry which is preliminary data.</text>
</comment>
<proteinExistence type="predicted"/>
<evidence type="ECO:0000256" key="1">
    <source>
        <dbReference type="SAM" id="Phobius"/>
    </source>
</evidence>
<evidence type="ECO:0008006" key="4">
    <source>
        <dbReference type="Google" id="ProtNLM"/>
    </source>
</evidence>
<keyword evidence="1" id="KW-1133">Transmembrane helix</keyword>
<accession>A0A4V4R8K5</accession>
<keyword evidence="1" id="KW-0472">Membrane</keyword>
<feature type="transmembrane region" description="Helical" evidence="1">
    <location>
        <begin position="26"/>
        <end position="46"/>
    </location>
</feature>
<keyword evidence="3" id="KW-1185">Reference proteome</keyword>
<sequence>MNPAIAMPDASPEVPPSQRRRGRLQLILILAIVIGPMILATAMYQWRFWVPETRSYHGELIGTGQSRADLGVVGADEQRWQLLVTVPAVCDEACKELIFLARQVHIGLNRDVSRAAHGVATAQPLTDDYDAQLQREYPQLARYQLELDAYNKAAGKAEGAQLWIVDPRGNLVLRYDATSKGKAILNDLRHLLKISQIG</sequence>
<keyword evidence="1" id="KW-0812">Transmembrane</keyword>
<dbReference type="AlphaFoldDB" id="A0A4V4R8K5"/>
<organism evidence="2 3">
    <name type="scientific">Pseudomonas leptonychotis</name>
    <dbReference type="NCBI Taxonomy" id="2448482"/>
    <lineage>
        <taxon>Bacteria</taxon>
        <taxon>Pseudomonadati</taxon>
        <taxon>Pseudomonadota</taxon>
        <taxon>Gammaproteobacteria</taxon>
        <taxon>Pseudomonadales</taxon>
        <taxon>Pseudomonadaceae</taxon>
        <taxon>Pseudomonas</taxon>
    </lineage>
</organism>
<dbReference type="Proteomes" id="UP000307541">
    <property type="component" value="Unassembled WGS sequence"/>
</dbReference>
<protein>
    <recommendedName>
        <fullName evidence="4">Cytochrome oxidase assembly protein</fullName>
    </recommendedName>
</protein>
<dbReference type="RefSeq" id="WP_136663903.1">
    <property type="nucleotide sequence ID" value="NZ_RFLV01000001.1"/>
</dbReference>
<name>A0A4V4R8K5_9PSED</name>
<gene>
    <name evidence="2" type="ORF">D8779_08105</name>
</gene>
<evidence type="ECO:0000313" key="2">
    <source>
        <dbReference type="EMBL" id="TIH10624.1"/>
    </source>
</evidence>
<dbReference type="OrthoDB" id="9785445at2"/>
<reference evidence="2 3" key="1">
    <citation type="submission" date="2018-10" db="EMBL/GenBank/DDBJ databases">
        <title>Pseudomonas leptonychotis sp. nov., isolated from Weddell seals in Antarctica.</title>
        <authorList>
            <person name="Novakova D."/>
            <person name="Svec P."/>
            <person name="Kralova S."/>
            <person name="Kristofova L."/>
            <person name="Zeman M."/>
            <person name="Pantucek R."/>
            <person name="Maslanova I."/>
            <person name="Sedlacek I."/>
        </authorList>
    </citation>
    <scope>NUCLEOTIDE SEQUENCE [LARGE SCALE GENOMIC DNA]</scope>
    <source>
        <strain evidence="2 3">CCM 8849</strain>
    </source>
</reference>
<evidence type="ECO:0000313" key="3">
    <source>
        <dbReference type="Proteomes" id="UP000307541"/>
    </source>
</evidence>